<dbReference type="EMBL" id="JAYMYS010000006">
    <property type="protein sequence ID" value="KAK7389524.1"/>
    <property type="molecule type" value="Genomic_DNA"/>
</dbReference>
<proteinExistence type="predicted"/>
<dbReference type="Proteomes" id="UP001386955">
    <property type="component" value="Unassembled WGS sequence"/>
</dbReference>
<gene>
    <name evidence="1" type="ORF">VNO78_24646</name>
</gene>
<reference evidence="1 2" key="1">
    <citation type="submission" date="2024-01" db="EMBL/GenBank/DDBJ databases">
        <title>The genomes of 5 underutilized Papilionoideae crops provide insights into root nodulation and disease resistanc.</title>
        <authorList>
            <person name="Jiang F."/>
        </authorList>
    </citation>
    <scope>NUCLEOTIDE SEQUENCE [LARGE SCALE GENOMIC DNA]</scope>
    <source>
        <strain evidence="1">DUOXIRENSHENG_FW03</strain>
        <tissue evidence="1">Leaves</tissue>
    </source>
</reference>
<sequence length="353" mass="40516">MAHNLKRAKSVCRKWHTCFKAYPIASRQTTSSWFLALPIRNQRPYCYVHNPVKQEWHQLSLPIPSIRPFGPIGSLILLRLTNSTTLELSLRGWWHVRGRHVLNQRGDVRHHTRQVVGSTPVEFAVWTPHENVCINETLYWVTSARAYSVMGFYVSKNRWLELGVPMAETLEFATLVPRNGTLALVSGTSAGTACIWELNEGDNWCLVDKPDAMPKALDRSFRHSFLSLRQDSDEPCVSDKEDDNKLSNYQLHGIKGPKPNDDKVDKKMVWKTKMIQRKRDTSVDEWKKVDGHIETQLLDEMLHGRVLDESNGKQESETLSYIDLASINGMETSYMSCTARKDYLYDLVTIVRG</sequence>
<accession>A0AAN9S4M8</accession>
<evidence type="ECO:0008006" key="3">
    <source>
        <dbReference type="Google" id="ProtNLM"/>
    </source>
</evidence>
<evidence type="ECO:0000313" key="2">
    <source>
        <dbReference type="Proteomes" id="UP001386955"/>
    </source>
</evidence>
<protein>
    <recommendedName>
        <fullName evidence="3">F-box protein</fullName>
    </recommendedName>
</protein>
<dbReference type="AlphaFoldDB" id="A0AAN9S4M8"/>
<keyword evidence="2" id="KW-1185">Reference proteome</keyword>
<evidence type="ECO:0000313" key="1">
    <source>
        <dbReference type="EMBL" id="KAK7389524.1"/>
    </source>
</evidence>
<organism evidence="1 2">
    <name type="scientific">Psophocarpus tetragonolobus</name>
    <name type="common">Winged bean</name>
    <name type="synonym">Dolichos tetragonolobus</name>
    <dbReference type="NCBI Taxonomy" id="3891"/>
    <lineage>
        <taxon>Eukaryota</taxon>
        <taxon>Viridiplantae</taxon>
        <taxon>Streptophyta</taxon>
        <taxon>Embryophyta</taxon>
        <taxon>Tracheophyta</taxon>
        <taxon>Spermatophyta</taxon>
        <taxon>Magnoliopsida</taxon>
        <taxon>eudicotyledons</taxon>
        <taxon>Gunneridae</taxon>
        <taxon>Pentapetalae</taxon>
        <taxon>rosids</taxon>
        <taxon>fabids</taxon>
        <taxon>Fabales</taxon>
        <taxon>Fabaceae</taxon>
        <taxon>Papilionoideae</taxon>
        <taxon>50 kb inversion clade</taxon>
        <taxon>NPAAA clade</taxon>
        <taxon>indigoferoid/millettioid clade</taxon>
        <taxon>Phaseoleae</taxon>
        <taxon>Psophocarpus</taxon>
    </lineage>
</organism>
<comment type="caution">
    <text evidence="1">The sequence shown here is derived from an EMBL/GenBank/DDBJ whole genome shotgun (WGS) entry which is preliminary data.</text>
</comment>
<name>A0AAN9S4M8_PSOTE</name>